<protein>
    <submittedName>
        <fullName evidence="2">Uncharacterized protein</fullName>
    </submittedName>
</protein>
<evidence type="ECO:0000313" key="2">
    <source>
        <dbReference type="EMBL" id="TNN28327.1"/>
    </source>
</evidence>
<feature type="compositionally biased region" description="Acidic residues" evidence="1">
    <location>
        <begin position="42"/>
        <end position="51"/>
    </location>
</feature>
<dbReference type="Proteomes" id="UP000314294">
    <property type="component" value="Unassembled WGS sequence"/>
</dbReference>
<sequence length="106" mass="11902">MRWTSSGSPQTTKVIEVPFDDDEGEEDHWDSEDDSGYGSMSEWEDEEEEDDQPFHPLTSPSLVRRPPSSTGQKRTKRTPPPPRPASNPPRRGRRGPCSLPKILADG</sequence>
<dbReference type="EMBL" id="SRLO01007022">
    <property type="protein sequence ID" value="TNN28327.1"/>
    <property type="molecule type" value="Genomic_DNA"/>
</dbReference>
<reference evidence="2 3" key="1">
    <citation type="submission" date="2019-03" db="EMBL/GenBank/DDBJ databases">
        <title>First draft genome of Liparis tanakae, snailfish: a comprehensive survey of snailfish specific genes.</title>
        <authorList>
            <person name="Kim W."/>
            <person name="Song I."/>
            <person name="Jeong J.-H."/>
            <person name="Kim D."/>
            <person name="Kim S."/>
            <person name="Ryu S."/>
            <person name="Song J.Y."/>
            <person name="Lee S.K."/>
        </authorList>
    </citation>
    <scope>NUCLEOTIDE SEQUENCE [LARGE SCALE GENOMIC DNA]</scope>
    <source>
        <tissue evidence="2">Muscle</tissue>
    </source>
</reference>
<comment type="caution">
    <text evidence="2">The sequence shown here is derived from an EMBL/GenBank/DDBJ whole genome shotgun (WGS) entry which is preliminary data.</text>
</comment>
<feature type="compositionally biased region" description="Acidic residues" evidence="1">
    <location>
        <begin position="18"/>
        <end position="35"/>
    </location>
</feature>
<name>A0A4Z2EHC8_9TELE</name>
<feature type="compositionally biased region" description="Polar residues" evidence="1">
    <location>
        <begin position="1"/>
        <end position="13"/>
    </location>
</feature>
<organism evidence="2 3">
    <name type="scientific">Liparis tanakae</name>
    <name type="common">Tanaka's snailfish</name>
    <dbReference type="NCBI Taxonomy" id="230148"/>
    <lineage>
        <taxon>Eukaryota</taxon>
        <taxon>Metazoa</taxon>
        <taxon>Chordata</taxon>
        <taxon>Craniata</taxon>
        <taxon>Vertebrata</taxon>
        <taxon>Euteleostomi</taxon>
        <taxon>Actinopterygii</taxon>
        <taxon>Neopterygii</taxon>
        <taxon>Teleostei</taxon>
        <taxon>Neoteleostei</taxon>
        <taxon>Acanthomorphata</taxon>
        <taxon>Eupercaria</taxon>
        <taxon>Perciformes</taxon>
        <taxon>Cottioidei</taxon>
        <taxon>Cottales</taxon>
        <taxon>Liparidae</taxon>
        <taxon>Liparis</taxon>
    </lineage>
</organism>
<gene>
    <name evidence="2" type="ORF">EYF80_061525</name>
</gene>
<dbReference type="AlphaFoldDB" id="A0A4Z2EHC8"/>
<keyword evidence="3" id="KW-1185">Reference proteome</keyword>
<evidence type="ECO:0000313" key="3">
    <source>
        <dbReference type="Proteomes" id="UP000314294"/>
    </source>
</evidence>
<feature type="region of interest" description="Disordered" evidence="1">
    <location>
        <begin position="1"/>
        <end position="106"/>
    </location>
</feature>
<evidence type="ECO:0000256" key="1">
    <source>
        <dbReference type="SAM" id="MobiDB-lite"/>
    </source>
</evidence>
<proteinExistence type="predicted"/>
<feature type="compositionally biased region" description="Pro residues" evidence="1">
    <location>
        <begin position="78"/>
        <end position="87"/>
    </location>
</feature>
<accession>A0A4Z2EHC8</accession>